<evidence type="ECO:0000313" key="2">
    <source>
        <dbReference type="Proteomes" id="UP000634136"/>
    </source>
</evidence>
<reference evidence="1" key="1">
    <citation type="submission" date="2020-09" db="EMBL/GenBank/DDBJ databases">
        <title>Genome-Enabled Discovery of Anthraquinone Biosynthesis in Senna tora.</title>
        <authorList>
            <person name="Kang S.-H."/>
            <person name="Pandey R.P."/>
            <person name="Lee C.-M."/>
            <person name="Sim J.-S."/>
            <person name="Jeong J.-T."/>
            <person name="Choi B.-S."/>
            <person name="Jung M."/>
            <person name="Ginzburg D."/>
            <person name="Zhao K."/>
            <person name="Won S.Y."/>
            <person name="Oh T.-J."/>
            <person name="Yu Y."/>
            <person name="Kim N.-H."/>
            <person name="Lee O.R."/>
            <person name="Lee T.-H."/>
            <person name="Bashyal P."/>
            <person name="Kim T.-S."/>
            <person name="Lee W.-H."/>
            <person name="Kawkins C."/>
            <person name="Kim C.-K."/>
            <person name="Kim J.S."/>
            <person name="Ahn B.O."/>
            <person name="Rhee S.Y."/>
            <person name="Sohng J.K."/>
        </authorList>
    </citation>
    <scope>NUCLEOTIDE SEQUENCE</scope>
    <source>
        <tissue evidence="1">Leaf</tissue>
    </source>
</reference>
<comment type="caution">
    <text evidence="1">The sequence shown here is derived from an EMBL/GenBank/DDBJ whole genome shotgun (WGS) entry which is preliminary data.</text>
</comment>
<name>A0A835C590_9FABA</name>
<proteinExistence type="predicted"/>
<dbReference type="AlphaFoldDB" id="A0A835C590"/>
<evidence type="ECO:0000313" key="1">
    <source>
        <dbReference type="EMBL" id="KAF7832859.1"/>
    </source>
</evidence>
<organism evidence="1 2">
    <name type="scientific">Senna tora</name>
    <dbReference type="NCBI Taxonomy" id="362788"/>
    <lineage>
        <taxon>Eukaryota</taxon>
        <taxon>Viridiplantae</taxon>
        <taxon>Streptophyta</taxon>
        <taxon>Embryophyta</taxon>
        <taxon>Tracheophyta</taxon>
        <taxon>Spermatophyta</taxon>
        <taxon>Magnoliopsida</taxon>
        <taxon>eudicotyledons</taxon>
        <taxon>Gunneridae</taxon>
        <taxon>Pentapetalae</taxon>
        <taxon>rosids</taxon>
        <taxon>fabids</taxon>
        <taxon>Fabales</taxon>
        <taxon>Fabaceae</taxon>
        <taxon>Caesalpinioideae</taxon>
        <taxon>Cassia clade</taxon>
        <taxon>Senna</taxon>
    </lineage>
</organism>
<gene>
    <name evidence="1" type="ORF">G2W53_015192</name>
</gene>
<dbReference type="Proteomes" id="UP000634136">
    <property type="component" value="Unassembled WGS sequence"/>
</dbReference>
<protein>
    <submittedName>
        <fullName evidence="1">Uncharacterized protein</fullName>
    </submittedName>
</protein>
<sequence length="102" mass="11581">MAIGQISQRRRLVASDFSVPSSRCIKFLGVVISLQQILLEKTQKCFGRVKEKKPPPPQKRKCLVWRESTIKVRPAKVMFWEEPQAIKVLSIGVKVVVVAAHE</sequence>
<dbReference type="EMBL" id="JAAIUW010000005">
    <property type="protein sequence ID" value="KAF7832859.1"/>
    <property type="molecule type" value="Genomic_DNA"/>
</dbReference>
<keyword evidence="2" id="KW-1185">Reference proteome</keyword>
<accession>A0A835C590</accession>